<accession>A0ABS9ZXR0</accession>
<dbReference type="Gene3D" id="3.10.180.10">
    <property type="entry name" value="2,3-Dihydroxybiphenyl 1,2-Dioxygenase, domain 1"/>
    <property type="match status" value="1"/>
</dbReference>
<dbReference type="EMBL" id="JALGBH010000002">
    <property type="protein sequence ID" value="MCJ0743095.1"/>
    <property type="molecule type" value="Genomic_DNA"/>
</dbReference>
<proteinExistence type="predicted"/>
<name>A0ABS9ZXR0_9SPHI</name>
<gene>
    <name evidence="2" type="ORF">MMF97_10260</name>
</gene>
<dbReference type="InterPro" id="IPR037523">
    <property type="entry name" value="VOC_core"/>
</dbReference>
<evidence type="ECO:0000313" key="2">
    <source>
        <dbReference type="EMBL" id="MCJ0743095.1"/>
    </source>
</evidence>
<dbReference type="PROSITE" id="PS51819">
    <property type="entry name" value="VOC"/>
    <property type="match status" value="1"/>
</dbReference>
<dbReference type="RefSeq" id="WP_243362156.1">
    <property type="nucleotide sequence ID" value="NZ_JALGBH010000002.1"/>
</dbReference>
<sequence>MKELLQGIDTIIIRVSSIRKAATWYKEKLELSALWEDEGLNLVVLDTNSAVSITLWQTKEPIEINKKTAAYPIFKTPNADLLRAKLELKDVEVDEILQDDHVRYFFFYDPDGNVLEACQVIAH</sequence>
<evidence type="ECO:0000259" key="1">
    <source>
        <dbReference type="PROSITE" id="PS51819"/>
    </source>
</evidence>
<dbReference type="Proteomes" id="UP001165460">
    <property type="component" value="Unassembled WGS sequence"/>
</dbReference>
<organism evidence="2 3">
    <name type="scientific">Pedobacter montanisoli</name>
    <dbReference type="NCBI Taxonomy" id="2923277"/>
    <lineage>
        <taxon>Bacteria</taxon>
        <taxon>Pseudomonadati</taxon>
        <taxon>Bacteroidota</taxon>
        <taxon>Sphingobacteriia</taxon>
        <taxon>Sphingobacteriales</taxon>
        <taxon>Sphingobacteriaceae</taxon>
        <taxon>Pedobacter</taxon>
    </lineage>
</organism>
<feature type="domain" description="VOC" evidence="1">
    <location>
        <begin position="7"/>
        <end position="120"/>
    </location>
</feature>
<dbReference type="InterPro" id="IPR004360">
    <property type="entry name" value="Glyas_Fos-R_dOase_dom"/>
</dbReference>
<dbReference type="InterPro" id="IPR029068">
    <property type="entry name" value="Glyas_Bleomycin-R_OHBP_Dase"/>
</dbReference>
<keyword evidence="3" id="KW-1185">Reference proteome</keyword>
<comment type="caution">
    <text evidence="2">The sequence shown here is derived from an EMBL/GenBank/DDBJ whole genome shotgun (WGS) entry which is preliminary data.</text>
</comment>
<evidence type="ECO:0000313" key="3">
    <source>
        <dbReference type="Proteomes" id="UP001165460"/>
    </source>
</evidence>
<dbReference type="Pfam" id="PF00903">
    <property type="entry name" value="Glyoxalase"/>
    <property type="match status" value="1"/>
</dbReference>
<dbReference type="SUPFAM" id="SSF54593">
    <property type="entry name" value="Glyoxalase/Bleomycin resistance protein/Dihydroxybiphenyl dioxygenase"/>
    <property type="match status" value="1"/>
</dbReference>
<reference evidence="2" key="1">
    <citation type="submission" date="2022-03" db="EMBL/GenBank/DDBJ databases">
        <authorList>
            <person name="Woo C.Y."/>
        </authorList>
    </citation>
    <scope>NUCLEOTIDE SEQUENCE</scope>
    <source>
        <strain evidence="2">CYS-01</strain>
    </source>
</reference>
<protein>
    <submittedName>
        <fullName evidence="2">VOC family protein</fullName>
    </submittedName>
</protein>
<dbReference type="CDD" id="cd06587">
    <property type="entry name" value="VOC"/>
    <property type="match status" value="1"/>
</dbReference>